<dbReference type="InterPro" id="IPR012902">
    <property type="entry name" value="N_methyl_site"/>
</dbReference>
<keyword evidence="1" id="KW-0472">Membrane</keyword>
<evidence type="ECO:0008006" key="4">
    <source>
        <dbReference type="Google" id="ProtNLM"/>
    </source>
</evidence>
<dbReference type="AlphaFoldDB" id="A0A5C5Z0C7"/>
<sequence length="343" mass="37954">MKYPRIHVTDRNPHRGYTILELMISLALLATLMIVAWSILGSYRVAEERGWNQTYQMQMIRVTRSWLESDAAHFAEPRSVASVFEEDTGPPSRMSEMTVFKGDEQGFEVDVIPSVDPLPWLEEVTRQAESLSTTTQAMNLENENPAIALDPLAVYHLRYEIVAATGFVAATGVDSEEETFQLDRELLPIDRWSAASPSRASEKLLSTEDLYRLTDDEALSETTTVTERQVASIRNLVAPRFRYSDGSSWIGQWDSQLKGGLPRAIELSFDLPAASSPYAAVDPEPSDSDTFVAEDFASSEVASDIVETAEVAVSATEDDDALGRDVRIVVLVPGSGLREVKSD</sequence>
<dbReference type="NCBIfam" id="TIGR02532">
    <property type="entry name" value="IV_pilin_GFxxxE"/>
    <property type="match status" value="1"/>
</dbReference>
<comment type="caution">
    <text evidence="2">The sequence shown here is derived from an EMBL/GenBank/DDBJ whole genome shotgun (WGS) entry which is preliminary data.</text>
</comment>
<evidence type="ECO:0000313" key="2">
    <source>
        <dbReference type="EMBL" id="TWT80832.1"/>
    </source>
</evidence>
<organism evidence="2 3">
    <name type="scientific">Novipirellula herctigrandis</name>
    <dbReference type="NCBI Taxonomy" id="2527986"/>
    <lineage>
        <taxon>Bacteria</taxon>
        <taxon>Pseudomonadati</taxon>
        <taxon>Planctomycetota</taxon>
        <taxon>Planctomycetia</taxon>
        <taxon>Pirellulales</taxon>
        <taxon>Pirellulaceae</taxon>
        <taxon>Novipirellula</taxon>
    </lineage>
</organism>
<keyword evidence="1" id="KW-1133">Transmembrane helix</keyword>
<keyword evidence="1" id="KW-0812">Transmembrane</keyword>
<keyword evidence="3" id="KW-1185">Reference proteome</keyword>
<gene>
    <name evidence="2" type="ORF">CA13_22780</name>
</gene>
<dbReference type="Proteomes" id="UP000315010">
    <property type="component" value="Unassembled WGS sequence"/>
</dbReference>
<evidence type="ECO:0000313" key="3">
    <source>
        <dbReference type="Proteomes" id="UP000315010"/>
    </source>
</evidence>
<dbReference type="Pfam" id="PF07963">
    <property type="entry name" value="N_methyl"/>
    <property type="match status" value="1"/>
</dbReference>
<name>A0A5C5Z0C7_9BACT</name>
<dbReference type="OrthoDB" id="9812770at2"/>
<dbReference type="EMBL" id="SJPJ01000001">
    <property type="protein sequence ID" value="TWT80832.1"/>
    <property type="molecule type" value="Genomic_DNA"/>
</dbReference>
<proteinExistence type="predicted"/>
<accession>A0A5C5Z0C7</accession>
<feature type="transmembrane region" description="Helical" evidence="1">
    <location>
        <begin position="20"/>
        <end position="40"/>
    </location>
</feature>
<dbReference type="RefSeq" id="WP_146396088.1">
    <property type="nucleotide sequence ID" value="NZ_SJPJ01000001.1"/>
</dbReference>
<evidence type="ECO:0000256" key="1">
    <source>
        <dbReference type="SAM" id="Phobius"/>
    </source>
</evidence>
<reference evidence="2 3" key="1">
    <citation type="submission" date="2019-02" db="EMBL/GenBank/DDBJ databases">
        <title>Deep-cultivation of Planctomycetes and their phenomic and genomic characterization uncovers novel biology.</title>
        <authorList>
            <person name="Wiegand S."/>
            <person name="Jogler M."/>
            <person name="Boedeker C."/>
            <person name="Pinto D."/>
            <person name="Vollmers J."/>
            <person name="Rivas-Marin E."/>
            <person name="Kohn T."/>
            <person name="Peeters S.H."/>
            <person name="Heuer A."/>
            <person name="Rast P."/>
            <person name="Oberbeckmann S."/>
            <person name="Bunk B."/>
            <person name="Jeske O."/>
            <person name="Meyerdierks A."/>
            <person name="Storesund J.E."/>
            <person name="Kallscheuer N."/>
            <person name="Luecker S."/>
            <person name="Lage O.M."/>
            <person name="Pohl T."/>
            <person name="Merkel B.J."/>
            <person name="Hornburger P."/>
            <person name="Mueller R.-W."/>
            <person name="Bruemmer F."/>
            <person name="Labrenz M."/>
            <person name="Spormann A.M."/>
            <person name="Op Den Camp H."/>
            <person name="Overmann J."/>
            <person name="Amann R."/>
            <person name="Jetten M.S.M."/>
            <person name="Mascher T."/>
            <person name="Medema M.H."/>
            <person name="Devos D.P."/>
            <person name="Kaster A.-K."/>
            <person name="Ovreas L."/>
            <person name="Rohde M."/>
            <person name="Galperin M.Y."/>
            <person name="Jogler C."/>
        </authorList>
    </citation>
    <scope>NUCLEOTIDE SEQUENCE [LARGE SCALE GENOMIC DNA]</scope>
    <source>
        <strain evidence="2 3">CA13</strain>
    </source>
</reference>
<protein>
    <recommendedName>
        <fullName evidence="4">Pseudopilin GspJ</fullName>
    </recommendedName>
</protein>